<name>A0A8H4KUA8_9HYPO</name>
<accession>A0A8H4KUA8</accession>
<evidence type="ECO:0000313" key="2">
    <source>
        <dbReference type="Proteomes" id="UP000605986"/>
    </source>
</evidence>
<gene>
    <name evidence="1" type="ORF">F53441_1072</name>
</gene>
<dbReference type="EMBL" id="JAADJG010000044">
    <property type="protein sequence ID" value="KAF4456861.1"/>
    <property type="molecule type" value="Genomic_DNA"/>
</dbReference>
<organism evidence="1 2">
    <name type="scientific">Fusarium austroafricanum</name>
    <dbReference type="NCBI Taxonomy" id="2364996"/>
    <lineage>
        <taxon>Eukaryota</taxon>
        <taxon>Fungi</taxon>
        <taxon>Dikarya</taxon>
        <taxon>Ascomycota</taxon>
        <taxon>Pezizomycotina</taxon>
        <taxon>Sordariomycetes</taxon>
        <taxon>Hypocreomycetidae</taxon>
        <taxon>Hypocreales</taxon>
        <taxon>Nectriaceae</taxon>
        <taxon>Fusarium</taxon>
        <taxon>Fusarium concolor species complex</taxon>
    </lineage>
</organism>
<proteinExistence type="predicted"/>
<dbReference type="Proteomes" id="UP000605986">
    <property type="component" value="Unassembled WGS sequence"/>
</dbReference>
<sequence>MSLRKSFKLWRILESQQQDIISSHADEDVLRYALQQFPRLKRVTVTPAAHVYLFEPLYETPMIRSLQYGFVYPILRGWPDPGDLGNAWADPEPWTGNNASEEEKNRWRGFRIVTRVLAQEKHGVSELIFDNGQLTTGLPLMAFDQETEEYKDFCQIIKRPGFHKLQLSLIFGQGFREDWNIFPNGHLRNALAGAHDIEYFSFHNDFFEAWMNYDDEAEDFVSLFEIFPINHWAKLTHFGLCRMQVKQDDLISLLANLPLTLRSVEPRFLYFIHEQGHYRGLLEDIRDKLDWGGRSVDTRIMIHVKMSFCL</sequence>
<evidence type="ECO:0000313" key="1">
    <source>
        <dbReference type="EMBL" id="KAF4456861.1"/>
    </source>
</evidence>
<protein>
    <submittedName>
        <fullName evidence="1">Uncharacterized protein</fullName>
    </submittedName>
</protein>
<keyword evidence="2" id="KW-1185">Reference proteome</keyword>
<reference evidence="1" key="1">
    <citation type="submission" date="2020-01" db="EMBL/GenBank/DDBJ databases">
        <title>Identification and distribution of gene clusters putatively required for synthesis of sphingolipid metabolism inhibitors in phylogenetically diverse species of the filamentous fungus Fusarium.</title>
        <authorList>
            <person name="Kim H.-S."/>
            <person name="Busman M."/>
            <person name="Brown D.W."/>
            <person name="Divon H."/>
            <person name="Uhlig S."/>
            <person name="Proctor R.H."/>
        </authorList>
    </citation>
    <scope>NUCLEOTIDE SEQUENCE</scope>
    <source>
        <strain evidence="1">NRRL 53441</strain>
    </source>
</reference>
<dbReference type="OrthoDB" id="5422579at2759"/>
<dbReference type="AlphaFoldDB" id="A0A8H4KUA8"/>
<comment type="caution">
    <text evidence="1">The sequence shown here is derived from an EMBL/GenBank/DDBJ whole genome shotgun (WGS) entry which is preliminary data.</text>
</comment>